<feature type="region of interest" description="Disordered" evidence="2">
    <location>
        <begin position="495"/>
        <end position="614"/>
    </location>
</feature>
<feature type="region of interest" description="Disordered" evidence="2">
    <location>
        <begin position="358"/>
        <end position="482"/>
    </location>
</feature>
<keyword evidence="1" id="KW-0175">Coiled coil</keyword>
<evidence type="ECO:0000256" key="1">
    <source>
        <dbReference type="SAM" id="Coils"/>
    </source>
</evidence>
<keyword evidence="4" id="KW-1185">Reference proteome</keyword>
<feature type="compositionally biased region" description="Basic and acidic residues" evidence="2">
    <location>
        <begin position="585"/>
        <end position="612"/>
    </location>
</feature>
<reference evidence="5" key="1">
    <citation type="submission" date="2017-02" db="UniProtKB">
        <authorList>
            <consortium name="WormBaseParasite"/>
        </authorList>
    </citation>
    <scope>IDENTIFICATION</scope>
</reference>
<dbReference type="EMBL" id="UYWX01000302">
    <property type="protein sequence ID" value="VDM17957.1"/>
    <property type="molecule type" value="Genomic_DNA"/>
</dbReference>
<feature type="compositionally biased region" description="Polar residues" evidence="2">
    <location>
        <begin position="570"/>
        <end position="584"/>
    </location>
</feature>
<feature type="region of interest" description="Disordered" evidence="2">
    <location>
        <begin position="277"/>
        <end position="327"/>
    </location>
</feature>
<feature type="compositionally biased region" description="Basic and acidic residues" evidence="2">
    <location>
        <begin position="46"/>
        <end position="100"/>
    </location>
</feature>
<sequence length="860" mass="95490">MAENEDISLQNASASTPPIAANSGSTQHLSSISSPINGASNGLTSEQRRKLIAEVEQQRTEQRRLQLIESQKRAEAQREKQREERKRRIEETRQREEARQRKAHETKKEIERQYKVSKLRTVLLDHMQTLLQRNRDRTTNMSEQLRQAQNMRSSHIPSKSTVVSSANGDRMATSFTVAFGSSAPRSICTRANEAVLRSQAAFEARLASYLNGRHSGCFLTQSSSYTTYALYVKPDLLPEDHPIRKHHQQLLLEHQHSALSTPRRAVSANPAMRIAKKTTASAGGGSGVDEGRSRDVSAARQQPSQYHRSRPTERQIAGQASLPPLRRATSSQHFAEPTIAYTNKVRGVPPPEPAVPLGYKVDASRSDDAPLKRRIVPGRSNVPRDRCNSYAAPTTASMNRQRAPSHDQKPPRGEDRTGLTTSTTLPRRRPSVPISTTAASQGRGRSRVRETTTAKARPTEAPTLKPALSKSSKPVPIKKTSLFGEEGTAEVVEKLKEVDQTKPIDTSSESPPFTRSLEVPVSAQDTVSQLEDLKTEPSPSVETQPEFDLDAVSRSVTEPSMTGDDVEKAPQTSPTEVSENTSQKTEPENFPEEKEEKGVHGVVVDEKNKEEVQETEVLNDVVAEVDHDEAQESTFSGDGDSLEEETVPEKSQKPALQLTSGPIKASTTGSGEGGCLPEEEEAIYRAKMAEQRRLAKERLAEQERSLSKTVLILYCSMDALDRREAEEERERKERREAERQAAIQAARERAVEEARLAAEARLAREAAEQEARLHAEHEAQERAAKERQRVRRVSSHLLLAPPILLKSAVNVSAEKFVLLFISPRLLIPSVFTIPDFAFSFAILQSFDTSKSSLVSKLFRL</sequence>
<proteinExistence type="predicted"/>
<evidence type="ECO:0000256" key="2">
    <source>
        <dbReference type="SAM" id="MobiDB-lite"/>
    </source>
</evidence>
<feature type="region of interest" description="Disordered" evidence="2">
    <location>
        <begin position="627"/>
        <end position="679"/>
    </location>
</feature>
<dbReference type="Proteomes" id="UP000274429">
    <property type="component" value="Unassembled WGS sequence"/>
</dbReference>
<dbReference type="OrthoDB" id="6288422at2759"/>
<feature type="region of interest" description="Disordered" evidence="2">
    <location>
        <begin position="1"/>
        <end position="108"/>
    </location>
</feature>
<feature type="compositionally biased region" description="Basic and acidic residues" evidence="2">
    <location>
        <begin position="404"/>
        <end position="417"/>
    </location>
</feature>
<evidence type="ECO:0000313" key="3">
    <source>
        <dbReference type="EMBL" id="VDM17957.1"/>
    </source>
</evidence>
<evidence type="ECO:0000313" key="5">
    <source>
        <dbReference type="WBParaSite" id="TTAC_0000142801-mRNA-1"/>
    </source>
</evidence>
<feature type="compositionally biased region" description="Polar residues" evidence="2">
    <location>
        <begin position="391"/>
        <end position="402"/>
    </location>
</feature>
<feature type="compositionally biased region" description="Polar residues" evidence="2">
    <location>
        <begin position="657"/>
        <end position="669"/>
    </location>
</feature>
<reference evidence="3 4" key="2">
    <citation type="submission" date="2018-11" db="EMBL/GenBank/DDBJ databases">
        <authorList>
            <consortium name="Pathogen Informatics"/>
        </authorList>
    </citation>
    <scope>NUCLEOTIDE SEQUENCE [LARGE SCALE GENOMIC DNA]</scope>
</reference>
<dbReference type="AlphaFoldDB" id="A0A0R3WL00"/>
<accession>A0A0R3WL00</accession>
<gene>
    <name evidence="3" type="ORF">TTAC_LOCUS1415</name>
</gene>
<dbReference type="WBParaSite" id="TTAC_0000142801-mRNA-1">
    <property type="protein sequence ID" value="TTAC_0000142801-mRNA-1"/>
    <property type="gene ID" value="TTAC_0000142801"/>
</dbReference>
<dbReference type="STRING" id="6205.A0A0R3WL00"/>
<name>A0A0R3WL00_HYDTA</name>
<feature type="compositionally biased region" description="Polar residues" evidence="2">
    <location>
        <begin position="503"/>
        <end position="513"/>
    </location>
</feature>
<organism evidence="5">
    <name type="scientific">Hydatigena taeniaeformis</name>
    <name type="common">Feline tapeworm</name>
    <name type="synonym">Taenia taeniaeformis</name>
    <dbReference type="NCBI Taxonomy" id="6205"/>
    <lineage>
        <taxon>Eukaryota</taxon>
        <taxon>Metazoa</taxon>
        <taxon>Spiralia</taxon>
        <taxon>Lophotrochozoa</taxon>
        <taxon>Platyhelminthes</taxon>
        <taxon>Cestoda</taxon>
        <taxon>Eucestoda</taxon>
        <taxon>Cyclophyllidea</taxon>
        <taxon>Taeniidae</taxon>
        <taxon>Hydatigera</taxon>
    </lineage>
</organism>
<evidence type="ECO:0000313" key="4">
    <source>
        <dbReference type="Proteomes" id="UP000274429"/>
    </source>
</evidence>
<protein>
    <submittedName>
        <fullName evidence="5">Ensconsin</fullName>
    </submittedName>
</protein>
<feature type="coiled-coil region" evidence="1">
    <location>
        <begin position="685"/>
        <end position="749"/>
    </location>
</feature>
<feature type="compositionally biased region" description="Polar residues" evidence="2">
    <location>
        <begin position="7"/>
        <end position="45"/>
    </location>
</feature>
<feature type="compositionally biased region" description="Basic and acidic residues" evidence="2">
    <location>
        <begin position="362"/>
        <end position="371"/>
    </location>
</feature>